<feature type="region of interest" description="Disordered" evidence="1">
    <location>
        <begin position="598"/>
        <end position="639"/>
    </location>
</feature>
<feature type="domain" description="WW" evidence="3">
    <location>
        <begin position="538"/>
        <end position="571"/>
    </location>
</feature>
<feature type="transmembrane region" description="Helical" evidence="2">
    <location>
        <begin position="371"/>
        <end position="392"/>
    </location>
</feature>
<dbReference type="EMBL" id="CP151501">
    <property type="protein sequence ID" value="WZN59234.1"/>
    <property type="molecule type" value="Genomic_DNA"/>
</dbReference>
<gene>
    <name evidence="4" type="ORF">HKI87_01g07590</name>
</gene>
<proteinExistence type="predicted"/>
<sequence length="748" mass="82716">MLSDGLNDFSGVSLSDRPGNWSSQASWRRKQSEHKVVGHCGTVFGSLQNIPEKSELQSHIFKLEKAVQQIYTLRAEGNAKVFQTCSQVVSELETACTLFELELPKHISELRGLGEALAHHSENSRIRYFWRLTQLLPGSPHRRIQEFTGYLAEAMQIQKALQLRLVVHEFSQWNARAANHLVSGSPLNKLLLVTFRLRKLAIPDRLRDDLDDIEDDVQALLAEAAPQDDEGFKEYLEKCRERTQAVSAVLDSIIAGKDVFNIQQDEIDSCLSQMKLLRQTNTTMEETPKAAIATIEALQDILVSMNQINILVRGVQAFFKIKLRQKEDAKRLPLFALFSLLLAFLSVMILMAGAVLLILGLLSNDTSMTSIGIAMLASTILIYLVLYLVALVKKKAAKAAILPLTSNLPVSVPVNATASAVHVAGKDIIKNIKKNAILPTGCEGLSAQQDLPGTSEITCCKAEDPEDSRRNADALQAGSSTLAESKPERKEVQEEETPGVDVDEKVLREEIVRYAVHLGMDPDEDTDLFWIAEQAYHAHLPSNWAQYSDDKGNLYYYNKVTGISSWSHPLENQFRSLYMQMKASKEKFGSLPAVQEQAQGGTPLYNPQKFATTDSAVTSDNESEYESEGSRYETSRDSFSSSFMGSYFSSLVSPRGEVSELASSQSDKPQNRSYTSGVTGKHLAGVEGSSVNLEHIPHSKFSESSPAFMKKDLPISARPPPKAFLASLSDSSAGHSMRKALNNIVQNM</sequence>
<evidence type="ECO:0000313" key="5">
    <source>
        <dbReference type="Proteomes" id="UP001472866"/>
    </source>
</evidence>
<feature type="transmembrane region" description="Helical" evidence="2">
    <location>
        <begin position="332"/>
        <end position="359"/>
    </location>
</feature>
<evidence type="ECO:0000313" key="4">
    <source>
        <dbReference type="EMBL" id="WZN59234.1"/>
    </source>
</evidence>
<feature type="compositionally biased region" description="Polar residues" evidence="1">
    <location>
        <begin position="661"/>
        <end position="678"/>
    </location>
</feature>
<dbReference type="Proteomes" id="UP001472866">
    <property type="component" value="Chromosome 01"/>
</dbReference>
<name>A0AAX4NZ87_9CHLO</name>
<dbReference type="Gene3D" id="3.30.1470.10">
    <property type="entry name" value="Photosystem I PsaD, reaction center subunit II"/>
    <property type="match status" value="1"/>
</dbReference>
<dbReference type="PROSITE" id="PS01159">
    <property type="entry name" value="WW_DOMAIN_1"/>
    <property type="match status" value="1"/>
</dbReference>
<feature type="compositionally biased region" description="Polar residues" evidence="1">
    <location>
        <begin position="609"/>
        <end position="620"/>
    </location>
</feature>
<evidence type="ECO:0000256" key="2">
    <source>
        <dbReference type="SAM" id="Phobius"/>
    </source>
</evidence>
<dbReference type="SMART" id="SM00456">
    <property type="entry name" value="WW"/>
    <property type="match status" value="1"/>
</dbReference>
<dbReference type="PANTHER" id="PTHR21715">
    <property type="entry name" value="RH04127P"/>
    <property type="match status" value="1"/>
</dbReference>
<dbReference type="AlphaFoldDB" id="A0AAX4NZ87"/>
<organism evidence="4 5">
    <name type="scientific">Chloropicon roscoffensis</name>
    <dbReference type="NCBI Taxonomy" id="1461544"/>
    <lineage>
        <taxon>Eukaryota</taxon>
        <taxon>Viridiplantae</taxon>
        <taxon>Chlorophyta</taxon>
        <taxon>Chloropicophyceae</taxon>
        <taxon>Chloropicales</taxon>
        <taxon>Chloropicaceae</taxon>
        <taxon>Chloropicon</taxon>
    </lineage>
</organism>
<dbReference type="PANTHER" id="PTHR21715:SF0">
    <property type="entry name" value="RH04127P"/>
    <property type="match status" value="1"/>
</dbReference>
<keyword evidence="2" id="KW-1133">Transmembrane helix</keyword>
<dbReference type="Pfam" id="PF00397">
    <property type="entry name" value="WW"/>
    <property type="match status" value="1"/>
</dbReference>
<protein>
    <submittedName>
        <fullName evidence="4">WW domain-containing protein</fullName>
    </submittedName>
</protein>
<accession>A0AAX4NZ87</accession>
<keyword evidence="2" id="KW-0472">Membrane</keyword>
<keyword evidence="2" id="KW-0812">Transmembrane</keyword>
<dbReference type="CDD" id="cd00201">
    <property type="entry name" value="WW"/>
    <property type="match status" value="1"/>
</dbReference>
<dbReference type="PROSITE" id="PS50020">
    <property type="entry name" value="WW_DOMAIN_2"/>
    <property type="match status" value="1"/>
</dbReference>
<feature type="region of interest" description="Disordered" evidence="1">
    <location>
        <begin position="464"/>
        <end position="500"/>
    </location>
</feature>
<keyword evidence="5" id="KW-1185">Reference proteome</keyword>
<dbReference type="InterPro" id="IPR053233">
    <property type="entry name" value="ABRA-related"/>
</dbReference>
<reference evidence="4 5" key="1">
    <citation type="submission" date="2024-03" db="EMBL/GenBank/DDBJ databases">
        <title>Complete genome sequence of the green alga Chloropicon roscoffensis RCC1871.</title>
        <authorList>
            <person name="Lemieux C."/>
            <person name="Pombert J.-F."/>
            <person name="Otis C."/>
            <person name="Turmel M."/>
        </authorList>
    </citation>
    <scope>NUCLEOTIDE SEQUENCE [LARGE SCALE GENOMIC DNA]</scope>
    <source>
        <strain evidence="4 5">RCC1871</strain>
    </source>
</reference>
<dbReference type="SUPFAM" id="SSF51045">
    <property type="entry name" value="WW domain"/>
    <property type="match status" value="1"/>
</dbReference>
<evidence type="ECO:0000259" key="3">
    <source>
        <dbReference type="PROSITE" id="PS50020"/>
    </source>
</evidence>
<feature type="region of interest" description="Disordered" evidence="1">
    <location>
        <begin position="659"/>
        <end position="681"/>
    </location>
</feature>
<dbReference type="InterPro" id="IPR036020">
    <property type="entry name" value="WW_dom_sf"/>
</dbReference>
<dbReference type="InterPro" id="IPR001202">
    <property type="entry name" value="WW_dom"/>
</dbReference>
<evidence type="ECO:0000256" key="1">
    <source>
        <dbReference type="SAM" id="MobiDB-lite"/>
    </source>
</evidence>